<name>A0ABS0NP62_9ACTN</name>
<comment type="caution">
    <text evidence="1">The sequence shown here is derived from an EMBL/GenBank/DDBJ whole genome shotgun (WGS) entry which is preliminary data.</text>
</comment>
<proteinExistence type="predicted"/>
<dbReference type="Proteomes" id="UP000807371">
    <property type="component" value="Unassembled WGS sequence"/>
</dbReference>
<protein>
    <submittedName>
        <fullName evidence="1">Uncharacterized protein</fullName>
    </submittedName>
</protein>
<evidence type="ECO:0000313" key="1">
    <source>
        <dbReference type="EMBL" id="MBH5337000.1"/>
    </source>
</evidence>
<accession>A0ABS0NP62</accession>
<organism evidence="1 2">
    <name type="scientific">Streptomyces pactum</name>
    <dbReference type="NCBI Taxonomy" id="68249"/>
    <lineage>
        <taxon>Bacteria</taxon>
        <taxon>Bacillati</taxon>
        <taxon>Actinomycetota</taxon>
        <taxon>Actinomycetes</taxon>
        <taxon>Kitasatosporales</taxon>
        <taxon>Streptomycetaceae</taxon>
        <taxon>Streptomyces</taxon>
    </lineage>
</organism>
<dbReference type="EMBL" id="JACYXC010000001">
    <property type="protein sequence ID" value="MBH5337000.1"/>
    <property type="molecule type" value="Genomic_DNA"/>
</dbReference>
<sequence length="236" mass="26875">MATYAEAFFPLSIGFERAGKIILHVDRQLTSGDFVSRKEMKSLSHDLISLFDAVEQVHQRRYPGDVRFKRPADSIHEKIVEILGGFAATGRYFHLDYLGGVQVPGGDAAAQWWDLVASEVSRRHCKAAKRARDRERARLLDSAFDGSALVRDSLVNGERIDTVEMATVVNLENDAVVPWCRMYTMQIARWLARILIELGYDGVSDRDVPYFGDFLYPLNQDDGVFRSRKTWTVTHY</sequence>
<evidence type="ECO:0000313" key="2">
    <source>
        <dbReference type="Proteomes" id="UP000807371"/>
    </source>
</evidence>
<reference evidence="1 2" key="1">
    <citation type="submission" date="2020-09" db="EMBL/GenBank/DDBJ databases">
        <title>Biosynthesis of the nuclear factor of activated T cells inhibitor NFAT-133 and its congeners in Streptomyces pactum.</title>
        <authorList>
            <person name="Zhou W."/>
            <person name="Posri P."/>
            <person name="Abugrain M.E."/>
            <person name="Weisberg A.J."/>
            <person name="Chang J.H."/>
            <person name="Mahmud T."/>
        </authorList>
    </citation>
    <scope>NUCLEOTIDE SEQUENCE [LARGE SCALE GENOMIC DNA]</scope>
    <source>
        <strain evidence="1 2">ATCC 27456</strain>
    </source>
</reference>
<dbReference type="RefSeq" id="WP_197990340.1">
    <property type="nucleotide sequence ID" value="NZ_JACYXC010000001.1"/>
</dbReference>
<gene>
    <name evidence="1" type="ORF">IHE55_20425</name>
</gene>
<keyword evidence="2" id="KW-1185">Reference proteome</keyword>